<dbReference type="InterPro" id="IPR055170">
    <property type="entry name" value="GFO_IDH_MocA-like_dom"/>
</dbReference>
<sequence>MARRIGVGFVGSGFIARFHARSWVGVRDGDIVAVASPNPQSRKEFAELCRELGVGEVAGYDDVAAMVRQSDVEAVWITAPNHVRVPLVQAIVDEVRAGRSKVRAIAIEKPLARNVAEARKLVEMVEGAGLLHAYLENQVFAPSLTRGKEIAWRRGAALSGTPYLARAAEEHGGPHRPWFWRGPLQGGGVLSDMMCHSVEAGRYMLTPPDRPDYLRPVAVTASIANLKWSRPRYAELLRRQTGGEVDYGRAPAEDYASAEIVYETADGDLVITQANTSWSFSGAGLRLTFELLGPEYSLSINTLEPESKIFFSRNVQGPAGEDLVEKQAAEQGQMPYLGDEAHVYGYTAENQHVTAAFAQGRMPRETLRDGLLVTQLLMAAYRAAEAGMTMRFAPDNLDEFVPLVQQDRWSPRQIAERAH</sequence>
<gene>
    <name evidence="4" type="ORF">U7230_13300</name>
</gene>
<protein>
    <submittedName>
        <fullName evidence="4">Gfo/Idh/MocA family oxidoreductase</fullName>
    </submittedName>
</protein>
<evidence type="ECO:0000259" key="2">
    <source>
        <dbReference type="Pfam" id="PF01408"/>
    </source>
</evidence>
<feature type="domain" description="Gfo/Idh/MocA-like oxidoreductase N-terminal" evidence="2">
    <location>
        <begin position="5"/>
        <end position="130"/>
    </location>
</feature>
<evidence type="ECO:0000256" key="1">
    <source>
        <dbReference type="ARBA" id="ARBA00023002"/>
    </source>
</evidence>
<dbReference type="SUPFAM" id="SSF51735">
    <property type="entry name" value="NAD(P)-binding Rossmann-fold domains"/>
    <property type="match status" value="1"/>
</dbReference>
<organism evidence="4 5">
    <name type="scientific">Carboxydichorda subterranea</name>
    <dbReference type="NCBI Taxonomy" id="3109565"/>
    <lineage>
        <taxon>Bacteria</taxon>
        <taxon>Bacillati</taxon>
        <taxon>Bacillota</taxon>
        <taxon>Limnochordia</taxon>
        <taxon>Limnochordales</taxon>
        <taxon>Geochordaceae</taxon>
        <taxon>Carboxydichorda</taxon>
    </lineage>
</organism>
<dbReference type="Gene3D" id="3.30.360.10">
    <property type="entry name" value="Dihydrodipicolinate Reductase, domain 2"/>
    <property type="match status" value="1"/>
</dbReference>
<evidence type="ECO:0000259" key="3">
    <source>
        <dbReference type="Pfam" id="PF22725"/>
    </source>
</evidence>
<name>A0ABZ1BY83_9FIRM</name>
<dbReference type="EMBL" id="CP141615">
    <property type="protein sequence ID" value="WRP17047.1"/>
    <property type="molecule type" value="Genomic_DNA"/>
</dbReference>
<dbReference type="RefSeq" id="WP_324716319.1">
    <property type="nucleotide sequence ID" value="NZ_CP141615.1"/>
</dbReference>
<dbReference type="InterPro" id="IPR000683">
    <property type="entry name" value="Gfo/Idh/MocA-like_OxRdtase_N"/>
</dbReference>
<dbReference type="InterPro" id="IPR036291">
    <property type="entry name" value="NAD(P)-bd_dom_sf"/>
</dbReference>
<keyword evidence="1" id="KW-0560">Oxidoreductase</keyword>
<dbReference type="Gene3D" id="3.40.50.720">
    <property type="entry name" value="NAD(P)-binding Rossmann-like Domain"/>
    <property type="match status" value="1"/>
</dbReference>
<dbReference type="InterPro" id="IPR050463">
    <property type="entry name" value="Gfo/Idh/MocA_oxidrdct_glycsds"/>
</dbReference>
<dbReference type="SUPFAM" id="SSF55347">
    <property type="entry name" value="Glyceraldehyde-3-phosphate dehydrogenase-like, C-terminal domain"/>
    <property type="match status" value="1"/>
</dbReference>
<feature type="domain" description="GFO/IDH/MocA-like oxidoreductase" evidence="3">
    <location>
        <begin position="160"/>
        <end position="294"/>
    </location>
</feature>
<dbReference type="Pfam" id="PF01408">
    <property type="entry name" value="GFO_IDH_MocA"/>
    <property type="match status" value="1"/>
</dbReference>
<reference evidence="4 5" key="1">
    <citation type="journal article" date="2024" name="Front. Microbiol.">
        <title>Novel thermophilic genera Geochorda gen. nov. and Carboxydochorda gen. nov. from the deep terrestrial subsurface reveal the ecophysiological diversity in the class Limnochordia.</title>
        <authorList>
            <person name="Karnachuk O.V."/>
            <person name="Lukina A.P."/>
            <person name="Avakyan M.R."/>
            <person name="Kadnikov V.V."/>
            <person name="Begmatov S."/>
            <person name="Beletsky A.V."/>
            <person name="Vlasova K.G."/>
            <person name="Novikov A.A."/>
            <person name="Shcherbakova V.A."/>
            <person name="Mardanov A.V."/>
            <person name="Ravin N.V."/>
        </authorList>
    </citation>
    <scope>NUCLEOTIDE SEQUENCE [LARGE SCALE GENOMIC DNA]</scope>
    <source>
        <strain evidence="4 5">L945</strain>
    </source>
</reference>
<dbReference type="Proteomes" id="UP001332192">
    <property type="component" value="Chromosome"/>
</dbReference>
<accession>A0ABZ1BY83</accession>
<evidence type="ECO:0000313" key="5">
    <source>
        <dbReference type="Proteomes" id="UP001332192"/>
    </source>
</evidence>
<evidence type="ECO:0000313" key="4">
    <source>
        <dbReference type="EMBL" id="WRP17047.1"/>
    </source>
</evidence>
<dbReference type="PANTHER" id="PTHR43818">
    <property type="entry name" value="BCDNA.GH03377"/>
    <property type="match status" value="1"/>
</dbReference>
<dbReference type="Pfam" id="PF22725">
    <property type="entry name" value="GFO_IDH_MocA_C3"/>
    <property type="match status" value="1"/>
</dbReference>
<proteinExistence type="predicted"/>
<keyword evidence="5" id="KW-1185">Reference proteome</keyword>
<dbReference type="PANTHER" id="PTHR43818:SF11">
    <property type="entry name" value="BCDNA.GH03377"/>
    <property type="match status" value="1"/>
</dbReference>